<reference evidence="1" key="1">
    <citation type="submission" date="2022-12" db="EMBL/GenBank/DDBJ databases">
        <title>Draft genome assemblies for two species of Escallonia (Escalloniales).</title>
        <authorList>
            <person name="Chanderbali A."/>
            <person name="Dervinis C."/>
            <person name="Anghel I."/>
            <person name="Soltis D."/>
            <person name="Soltis P."/>
            <person name="Zapata F."/>
        </authorList>
    </citation>
    <scope>NUCLEOTIDE SEQUENCE</scope>
    <source>
        <strain evidence="1">UCBG64.0493</strain>
        <tissue evidence="1">Leaf</tissue>
    </source>
</reference>
<protein>
    <submittedName>
        <fullName evidence="1">Uncharacterized protein</fullName>
    </submittedName>
</protein>
<gene>
    <name evidence="1" type="ORF">RJ639_033645</name>
</gene>
<organism evidence="1 2">
    <name type="scientific">Escallonia herrerae</name>
    <dbReference type="NCBI Taxonomy" id="1293975"/>
    <lineage>
        <taxon>Eukaryota</taxon>
        <taxon>Viridiplantae</taxon>
        <taxon>Streptophyta</taxon>
        <taxon>Embryophyta</taxon>
        <taxon>Tracheophyta</taxon>
        <taxon>Spermatophyta</taxon>
        <taxon>Magnoliopsida</taxon>
        <taxon>eudicotyledons</taxon>
        <taxon>Gunneridae</taxon>
        <taxon>Pentapetalae</taxon>
        <taxon>asterids</taxon>
        <taxon>campanulids</taxon>
        <taxon>Escalloniales</taxon>
        <taxon>Escalloniaceae</taxon>
        <taxon>Escallonia</taxon>
    </lineage>
</organism>
<dbReference type="Proteomes" id="UP001188597">
    <property type="component" value="Unassembled WGS sequence"/>
</dbReference>
<keyword evidence="2" id="KW-1185">Reference proteome</keyword>
<evidence type="ECO:0000313" key="2">
    <source>
        <dbReference type="Proteomes" id="UP001188597"/>
    </source>
</evidence>
<proteinExistence type="predicted"/>
<evidence type="ECO:0000313" key="1">
    <source>
        <dbReference type="EMBL" id="KAK3035361.1"/>
    </source>
</evidence>
<name>A0AA88WW87_9ASTE</name>
<accession>A0AA88WW87</accession>
<comment type="caution">
    <text evidence="1">The sequence shown here is derived from an EMBL/GenBank/DDBJ whole genome shotgun (WGS) entry which is preliminary data.</text>
</comment>
<dbReference type="EMBL" id="JAVXUP010000176">
    <property type="protein sequence ID" value="KAK3035361.1"/>
    <property type="molecule type" value="Genomic_DNA"/>
</dbReference>
<dbReference type="AlphaFoldDB" id="A0AA88WW87"/>
<sequence length="207" mass="22830">MAVKPEPLGTEEALMLPQHSIPGTWSIPELEKVQQNACEVFIEIPQRKPSPPERDTMAGRELAYGDANEDDLLLFFCQHVTSCLPPASMAQKKPLSPNVAAIGPDEPYPKAAIAIADSSKRRGREYTQEKTMCYGGRGWPGIQSAVIVNRPEVVLTPERGRAAAKLDLEDERTEGQTAAMPQLVKALEAILKRINSSRIRDIVDEMK</sequence>